<evidence type="ECO:0000256" key="7">
    <source>
        <dbReference type="ARBA" id="ARBA00023175"/>
    </source>
</evidence>
<dbReference type="PANTHER" id="PTHR15454">
    <property type="entry name" value="NISCHARIN RELATED"/>
    <property type="match status" value="1"/>
</dbReference>
<keyword evidence="7" id="KW-0505">Motor protein</keyword>
<dbReference type="Proteomes" id="UP000054636">
    <property type="component" value="Unassembled WGS sequence"/>
</dbReference>
<dbReference type="GO" id="GO:0005874">
    <property type="term" value="C:microtubule"/>
    <property type="evidence" value="ECO:0007669"/>
    <property type="project" value="UniProtKB-KW"/>
</dbReference>
<evidence type="ECO:0000256" key="8">
    <source>
        <dbReference type="ARBA" id="ARBA00023212"/>
    </source>
</evidence>
<dbReference type="PROSITE" id="PS51450">
    <property type="entry name" value="LRR"/>
    <property type="match status" value="3"/>
</dbReference>
<keyword evidence="8" id="KW-0206">Cytoskeleton</keyword>
<feature type="compositionally biased region" description="Basic and acidic residues" evidence="12">
    <location>
        <begin position="472"/>
        <end position="490"/>
    </location>
</feature>
<evidence type="ECO:0000256" key="1">
    <source>
        <dbReference type="ARBA" id="ARBA00004430"/>
    </source>
</evidence>
<dbReference type="Gene3D" id="3.80.10.10">
    <property type="entry name" value="Ribonuclease Inhibitor"/>
    <property type="match status" value="1"/>
</dbReference>
<comment type="subcellular location">
    <subcellularLocation>
        <location evidence="1">Cytoplasm</location>
        <location evidence="1">Cytoskeleton</location>
        <location evidence="1">Cilium axoneme</location>
    </subcellularLocation>
</comment>
<evidence type="ECO:0000256" key="10">
    <source>
        <dbReference type="ARBA" id="ARBA00049659"/>
    </source>
</evidence>
<evidence type="ECO:0000256" key="12">
    <source>
        <dbReference type="SAM" id="MobiDB-lite"/>
    </source>
</evidence>
<evidence type="ECO:0000313" key="13">
    <source>
        <dbReference type="EMBL" id="KUF97819.1"/>
    </source>
</evidence>
<proteinExistence type="inferred from homology"/>
<dbReference type="PANTHER" id="PTHR15454:SF73">
    <property type="entry name" value="DYNEIN AXONEMAL LIGHT CHAIN 1"/>
    <property type="match status" value="1"/>
</dbReference>
<dbReference type="EMBL" id="LNFP01000094">
    <property type="protein sequence ID" value="KUF97819.1"/>
    <property type="molecule type" value="Genomic_DNA"/>
</dbReference>
<dbReference type="SUPFAM" id="SSF52075">
    <property type="entry name" value="Outer arm dynein light chain 1"/>
    <property type="match status" value="1"/>
</dbReference>
<keyword evidence="3" id="KW-0433">Leucine-rich repeat</keyword>
<dbReference type="SMART" id="SM00365">
    <property type="entry name" value="LRR_SD22"/>
    <property type="match status" value="3"/>
</dbReference>
<dbReference type="InterPro" id="IPR001611">
    <property type="entry name" value="Leu-rich_rpt"/>
</dbReference>
<evidence type="ECO:0000313" key="14">
    <source>
        <dbReference type="Proteomes" id="UP000054636"/>
    </source>
</evidence>
<keyword evidence="2" id="KW-0963">Cytoplasm</keyword>
<dbReference type="GO" id="GO:0030286">
    <property type="term" value="C:dynein complex"/>
    <property type="evidence" value="ECO:0007669"/>
    <property type="project" value="UniProtKB-KW"/>
</dbReference>
<feature type="region of interest" description="Disordered" evidence="12">
    <location>
        <begin position="422"/>
        <end position="516"/>
    </location>
</feature>
<protein>
    <recommendedName>
        <fullName evidence="11">Dynein axonemal light chain 1</fullName>
    </recommendedName>
</protein>
<evidence type="ECO:0000256" key="11">
    <source>
        <dbReference type="ARBA" id="ARBA00049760"/>
    </source>
</evidence>
<name>A0A0W8DN81_PHYNI</name>
<evidence type="ECO:0000256" key="2">
    <source>
        <dbReference type="ARBA" id="ARBA00022490"/>
    </source>
</evidence>
<feature type="compositionally biased region" description="Low complexity" evidence="12">
    <location>
        <begin position="438"/>
        <end position="449"/>
    </location>
</feature>
<dbReference type="InterPro" id="IPR032675">
    <property type="entry name" value="LRR_dom_sf"/>
</dbReference>
<dbReference type="AlphaFoldDB" id="A0A0W8DN81"/>
<sequence length="840" mass="94323">MDRLEVRALLGRGVSDRPAPASVDLGIYVDDSLGEETFLKTLEETLQQHATSLGQQFLVLSAAQVDRLAFRLNDTLVPKRDAETRVIQAWTIQPQLQLKVKSSAHIQVLKLSTILREVQRLRLHQSQTEEAHTNPIEVEIFPFLRVIEVLNTETRGLQNVHYFANQLKELHIEHTEVATLRQLLAPKKEEQKPWRKLQKLQMNCCELYVLDESVNLLKAAKTLDLGWNKIEKVETNLTTRSLQVLNLCHNQLHHVPPIQSLRSLRELDLAVNRISSLKGLETLTALERLDVSHNLIDDFTEVELLTSLPRLTYVKMEFNPIARRPDYRREVLFYLGEPIELDGKRWSDAEVSSMKNRRMLMMLDDVKERNGMESSIWGQSMGTPVYPRVRVQSGIAMMSPKLVLGYPPLPQAHSVPAHFVEIQNPPSTLPTKCNNVDNTGGNSTESGGNAAKTSVNNQGSQSTRPPILTVDDYFRTQRDVIVTKERRQSDDQLTTSEEEDSDDSNTGSTRKRSRKYTASDFMRDFEEEELLAREGNDVDNLDALVARSTSQTQISSPQVQQYPYLFTCYLVLTTANLLLCALQKPGRSISIRVLLSAKEAAELDLHFGIDGVPANVEIKSRDLIERFTVSDDKDPIIITRYLRDVVAVGASMHSSRAKIITMKLRARGSSSVADAAYQFDTVTSLETLLTPLVARLYQQYKGHITICNCANCGALSLLTPKYPARTEANDALVVYSCLLCSSCNVRETSFKKLVRLCANEGVTIPSSIPLAPPPWETITEGFYIEEPVATDPSSMRECVMVSCNGIREVAVPTSELGRNDEAHSDELNDAIVHAMTTTMR</sequence>
<accession>A0A0W8DN81</accession>
<keyword evidence="4" id="KW-0493">Microtubule</keyword>
<comment type="similarity">
    <text evidence="10">Belongs to the dynein light chain LC1-type family.</text>
</comment>
<keyword evidence="5" id="KW-0677">Repeat</keyword>
<feature type="compositionally biased region" description="Polar residues" evidence="12">
    <location>
        <begin position="424"/>
        <end position="437"/>
    </location>
</feature>
<dbReference type="GO" id="GO:0005930">
    <property type="term" value="C:axoneme"/>
    <property type="evidence" value="ECO:0007669"/>
    <property type="project" value="UniProtKB-SubCell"/>
</dbReference>
<evidence type="ECO:0000256" key="5">
    <source>
        <dbReference type="ARBA" id="ARBA00022737"/>
    </source>
</evidence>
<keyword evidence="6" id="KW-0243">Dynein</keyword>
<evidence type="ECO:0000256" key="6">
    <source>
        <dbReference type="ARBA" id="ARBA00023017"/>
    </source>
</evidence>
<feature type="compositionally biased region" description="Polar residues" evidence="12">
    <location>
        <begin position="451"/>
        <end position="464"/>
    </location>
</feature>
<gene>
    <name evidence="13" type="ORF">AM588_10007714</name>
</gene>
<keyword evidence="9" id="KW-0966">Cell projection</keyword>
<comment type="caution">
    <text evidence="13">The sequence shown here is derived from an EMBL/GenBank/DDBJ whole genome shotgun (WGS) entry which is preliminary data.</text>
</comment>
<evidence type="ECO:0000256" key="4">
    <source>
        <dbReference type="ARBA" id="ARBA00022701"/>
    </source>
</evidence>
<dbReference type="InterPro" id="IPR025875">
    <property type="entry name" value="Leu-rich_rpt_4"/>
</dbReference>
<evidence type="ECO:0000256" key="3">
    <source>
        <dbReference type="ARBA" id="ARBA00022614"/>
    </source>
</evidence>
<organism evidence="13 14">
    <name type="scientific">Phytophthora nicotianae</name>
    <name type="common">Potato buckeye rot agent</name>
    <name type="synonym">Phytophthora parasitica</name>
    <dbReference type="NCBI Taxonomy" id="4792"/>
    <lineage>
        <taxon>Eukaryota</taxon>
        <taxon>Sar</taxon>
        <taxon>Stramenopiles</taxon>
        <taxon>Oomycota</taxon>
        <taxon>Peronosporomycetes</taxon>
        <taxon>Peronosporales</taxon>
        <taxon>Peronosporaceae</taxon>
        <taxon>Phytophthora</taxon>
    </lineage>
</organism>
<dbReference type="Pfam" id="PF12799">
    <property type="entry name" value="LRR_4"/>
    <property type="match status" value="1"/>
</dbReference>
<evidence type="ECO:0000256" key="9">
    <source>
        <dbReference type="ARBA" id="ARBA00023273"/>
    </source>
</evidence>
<reference evidence="13 14" key="1">
    <citation type="submission" date="2015-11" db="EMBL/GenBank/DDBJ databases">
        <title>Genomes and virulence difference between two physiological races of Phytophthora nicotianae.</title>
        <authorList>
            <person name="Liu H."/>
            <person name="Ma X."/>
            <person name="Yu H."/>
            <person name="Fang D."/>
            <person name="Li Y."/>
            <person name="Wang X."/>
            <person name="Wang W."/>
            <person name="Dong Y."/>
            <person name="Xiao B."/>
        </authorList>
    </citation>
    <scope>NUCLEOTIDE SEQUENCE [LARGE SCALE GENOMIC DNA]</scope>
    <source>
        <strain evidence="14">race 1</strain>
    </source>
</reference>